<keyword evidence="4 5" id="KW-0472">Membrane</keyword>
<feature type="transmembrane region" description="Helical" evidence="5">
    <location>
        <begin position="6"/>
        <end position="29"/>
    </location>
</feature>
<keyword evidence="5" id="KW-1278">Translocase</keyword>
<keyword evidence="2 5" id="KW-0812">Transmembrane</keyword>
<dbReference type="GO" id="GO:0005886">
    <property type="term" value="C:plasma membrane"/>
    <property type="evidence" value="ECO:0007669"/>
    <property type="project" value="UniProtKB-SubCell"/>
</dbReference>
<dbReference type="HAMAP" id="MF_01350">
    <property type="entry name" value="NDH1_NuoH"/>
    <property type="match status" value="1"/>
</dbReference>
<keyword evidence="5 6" id="KW-0520">NAD</keyword>
<dbReference type="RefSeq" id="WP_221435541.1">
    <property type="nucleotide sequence ID" value="NZ_JACHGY010000001.1"/>
</dbReference>
<dbReference type="EC" id="7.1.1.-" evidence="5"/>
<dbReference type="GO" id="GO:0003954">
    <property type="term" value="F:NADH dehydrogenase activity"/>
    <property type="evidence" value="ECO:0007669"/>
    <property type="project" value="TreeGrafter"/>
</dbReference>
<keyword evidence="3 5" id="KW-1133">Transmembrane helix</keyword>
<evidence type="ECO:0000256" key="2">
    <source>
        <dbReference type="ARBA" id="ARBA00022692"/>
    </source>
</evidence>
<evidence type="ECO:0000256" key="4">
    <source>
        <dbReference type="ARBA" id="ARBA00023136"/>
    </source>
</evidence>
<feature type="transmembrane region" description="Helical" evidence="5">
    <location>
        <begin position="98"/>
        <end position="118"/>
    </location>
</feature>
<keyword evidence="5" id="KW-0830">Ubiquinone</keyword>
<keyword evidence="5" id="KW-1003">Cell membrane</keyword>
<evidence type="ECO:0000256" key="3">
    <source>
        <dbReference type="ARBA" id="ARBA00022989"/>
    </source>
</evidence>
<keyword evidence="5" id="KW-0874">Quinone</keyword>
<feature type="transmembrane region" description="Helical" evidence="5">
    <location>
        <begin position="193"/>
        <end position="210"/>
    </location>
</feature>
<sequence length="442" mass="48210">MLSAQFFVSGLVIVVLLHAMLLSTAYLILLERKTASWVQDRTGPNRTNFSFGLDDLWKKLGINGLFEGKKHLGLGQALADGLKLFVKEDYTPPGVDKALFIAAPALAVIPALIGWAVIPWGGLWDFPGITMFGTELVKAGTVSVAVAPVQIGVIYILAVSSLAVYGVVVGAYASNNKYSFLGGLRATAQMVSYEIPMGLCVLIMILTYATPDTQLLTNLQTAGAGGVWGIVTHPLLAIIFFICILAECNRAPFDLAETEQELVGGFHTEFSSMKWALFFLGEYMHMIAGSAFFCVLFLGGWSLNPVGGWIPLELPVSAEGWLAGILIVSLKIGVFAGKVFLLLFLMMWVRWTLPRLRFDQLMKLAWRGLIPLMLLMLLLSGFIIFLDLPAEKFWLFVANIVLLLVGMFVGPRLPQGPPVNRRIPLAGSRYSPLESEATPDPA</sequence>
<comment type="subunit">
    <text evidence="5">NDH-1 is composed of 14 different subunits. Subunits NuoA, H, J, K, L, M, N constitute the membrane sector of the complex.</text>
</comment>
<name>A0A7X0H8H1_9BACT</name>
<dbReference type="GO" id="GO:0009060">
    <property type="term" value="P:aerobic respiration"/>
    <property type="evidence" value="ECO:0007669"/>
    <property type="project" value="TreeGrafter"/>
</dbReference>
<dbReference type="Proteomes" id="UP000541810">
    <property type="component" value="Unassembled WGS sequence"/>
</dbReference>
<dbReference type="PANTHER" id="PTHR11432:SF3">
    <property type="entry name" value="NADH-UBIQUINONE OXIDOREDUCTASE CHAIN 1"/>
    <property type="match status" value="1"/>
</dbReference>
<gene>
    <name evidence="5" type="primary">nuoH</name>
    <name evidence="7" type="ORF">HNQ40_002793</name>
</gene>
<evidence type="ECO:0000313" key="7">
    <source>
        <dbReference type="EMBL" id="MBB6430987.1"/>
    </source>
</evidence>
<dbReference type="AlphaFoldDB" id="A0A7X0H8H1"/>
<evidence type="ECO:0000256" key="5">
    <source>
        <dbReference type="HAMAP-Rule" id="MF_01350"/>
    </source>
</evidence>
<reference evidence="7 8" key="1">
    <citation type="submission" date="2020-08" db="EMBL/GenBank/DDBJ databases">
        <title>Genomic Encyclopedia of Type Strains, Phase IV (KMG-IV): sequencing the most valuable type-strain genomes for metagenomic binning, comparative biology and taxonomic classification.</title>
        <authorList>
            <person name="Goeker M."/>
        </authorList>
    </citation>
    <scope>NUCLEOTIDE SEQUENCE [LARGE SCALE GENOMIC DNA]</scope>
    <source>
        <strain evidence="7 8">DSM 103725</strain>
    </source>
</reference>
<evidence type="ECO:0000256" key="1">
    <source>
        <dbReference type="ARBA" id="ARBA00004141"/>
    </source>
</evidence>
<comment type="function">
    <text evidence="5">NDH-1 shuttles electrons from NADH, via FMN and iron-sulfur (Fe-S) centers, to quinones in the respiratory chain. The immediate electron acceptor for the enzyme in this species is believed to be ubiquinone. Couples the redox reaction to proton translocation (for every two electrons transferred, four hydrogen ions are translocated across the cytoplasmic membrane), and thus conserves the redox energy in a proton gradient. This subunit may bind ubiquinone.</text>
</comment>
<dbReference type="InterPro" id="IPR018086">
    <property type="entry name" value="NADH_UbQ_OxRdtase_su1_CS"/>
</dbReference>
<feature type="transmembrane region" description="Helical" evidence="5">
    <location>
        <begin position="369"/>
        <end position="387"/>
    </location>
</feature>
<accession>A0A7X0H8H1</accession>
<comment type="similarity">
    <text evidence="5 6">Belongs to the complex I subunit 1 family.</text>
</comment>
<evidence type="ECO:0000313" key="8">
    <source>
        <dbReference type="Proteomes" id="UP000541810"/>
    </source>
</evidence>
<organism evidence="7 8">
    <name type="scientific">Algisphaera agarilytica</name>
    <dbReference type="NCBI Taxonomy" id="1385975"/>
    <lineage>
        <taxon>Bacteria</taxon>
        <taxon>Pseudomonadati</taxon>
        <taxon>Planctomycetota</taxon>
        <taxon>Phycisphaerae</taxon>
        <taxon>Phycisphaerales</taxon>
        <taxon>Phycisphaeraceae</taxon>
        <taxon>Algisphaera</taxon>
    </lineage>
</organism>
<feature type="transmembrane region" description="Helical" evidence="5">
    <location>
        <begin position="393"/>
        <end position="413"/>
    </location>
</feature>
<dbReference type="PROSITE" id="PS00667">
    <property type="entry name" value="COMPLEX1_ND1_1"/>
    <property type="match status" value="1"/>
</dbReference>
<proteinExistence type="inferred from homology"/>
<comment type="catalytic activity">
    <reaction evidence="5">
        <text>a quinone + NADH + 5 H(+)(in) = a quinol + NAD(+) + 4 H(+)(out)</text>
        <dbReference type="Rhea" id="RHEA:57888"/>
        <dbReference type="ChEBI" id="CHEBI:15378"/>
        <dbReference type="ChEBI" id="CHEBI:24646"/>
        <dbReference type="ChEBI" id="CHEBI:57540"/>
        <dbReference type="ChEBI" id="CHEBI:57945"/>
        <dbReference type="ChEBI" id="CHEBI:132124"/>
    </reaction>
</comment>
<dbReference type="InterPro" id="IPR001694">
    <property type="entry name" value="NADH_UbQ_OxRdtase_su1/FPO"/>
</dbReference>
<feature type="transmembrane region" description="Helical" evidence="5">
    <location>
        <begin position="321"/>
        <end position="348"/>
    </location>
</feature>
<comment type="subcellular location">
    <subcellularLocation>
        <location evidence="5 6">Cell membrane</location>
        <topology evidence="5 6">Multi-pass membrane protein</topology>
    </subcellularLocation>
    <subcellularLocation>
        <location evidence="1">Membrane</location>
        <topology evidence="1">Multi-pass membrane protein</topology>
    </subcellularLocation>
</comment>
<keyword evidence="8" id="KW-1185">Reference proteome</keyword>
<evidence type="ECO:0000256" key="6">
    <source>
        <dbReference type="RuleBase" id="RU000471"/>
    </source>
</evidence>
<feature type="transmembrane region" description="Helical" evidence="5">
    <location>
        <begin position="153"/>
        <end position="173"/>
    </location>
</feature>
<dbReference type="EMBL" id="JACHGY010000001">
    <property type="protein sequence ID" value="MBB6430987.1"/>
    <property type="molecule type" value="Genomic_DNA"/>
</dbReference>
<dbReference type="GO" id="GO:0048038">
    <property type="term" value="F:quinone binding"/>
    <property type="evidence" value="ECO:0007669"/>
    <property type="project" value="UniProtKB-KW"/>
</dbReference>
<feature type="transmembrane region" description="Helical" evidence="5">
    <location>
        <begin position="275"/>
        <end position="301"/>
    </location>
</feature>
<dbReference type="Pfam" id="PF00146">
    <property type="entry name" value="NADHdh"/>
    <property type="match status" value="1"/>
</dbReference>
<protein>
    <recommendedName>
        <fullName evidence="5">NADH-quinone oxidoreductase subunit H</fullName>
        <ecNumber evidence="5">7.1.1.-</ecNumber>
    </recommendedName>
    <alternativeName>
        <fullName evidence="5">NADH dehydrogenase I subunit H</fullName>
    </alternativeName>
    <alternativeName>
        <fullName evidence="5">NDH-1 subunit H</fullName>
    </alternativeName>
</protein>
<feature type="transmembrane region" description="Helical" evidence="5">
    <location>
        <begin position="222"/>
        <end position="246"/>
    </location>
</feature>
<dbReference type="GO" id="GO:0016655">
    <property type="term" value="F:oxidoreductase activity, acting on NAD(P)H, quinone or similar compound as acceptor"/>
    <property type="evidence" value="ECO:0007669"/>
    <property type="project" value="UniProtKB-UniRule"/>
</dbReference>
<dbReference type="PANTHER" id="PTHR11432">
    <property type="entry name" value="NADH DEHYDROGENASE SUBUNIT 1"/>
    <property type="match status" value="1"/>
</dbReference>
<comment type="caution">
    <text evidence="7">The sequence shown here is derived from an EMBL/GenBank/DDBJ whole genome shotgun (WGS) entry which is preliminary data.</text>
</comment>